<keyword evidence="9" id="KW-1185">Reference proteome</keyword>
<dbReference type="PANTHER" id="PTHR12352:SF3">
    <property type="entry name" value="NIDOGEN-2"/>
    <property type="match status" value="1"/>
</dbReference>
<dbReference type="OrthoDB" id="6282214at2759"/>
<reference evidence="8 9" key="1">
    <citation type="journal article" date="2017" name="Nat. Ecol. Evol.">
        <title>Scallop genome provides insights into evolution of bilaterian karyotype and development.</title>
        <authorList>
            <person name="Wang S."/>
            <person name="Zhang J."/>
            <person name="Jiao W."/>
            <person name="Li J."/>
            <person name="Xun X."/>
            <person name="Sun Y."/>
            <person name="Guo X."/>
            <person name="Huan P."/>
            <person name="Dong B."/>
            <person name="Zhang L."/>
            <person name="Hu X."/>
            <person name="Sun X."/>
            <person name="Wang J."/>
            <person name="Zhao C."/>
            <person name="Wang Y."/>
            <person name="Wang D."/>
            <person name="Huang X."/>
            <person name="Wang R."/>
            <person name="Lv J."/>
            <person name="Li Y."/>
            <person name="Zhang Z."/>
            <person name="Liu B."/>
            <person name="Lu W."/>
            <person name="Hui Y."/>
            <person name="Liang J."/>
            <person name="Zhou Z."/>
            <person name="Hou R."/>
            <person name="Li X."/>
            <person name="Liu Y."/>
            <person name="Li H."/>
            <person name="Ning X."/>
            <person name="Lin Y."/>
            <person name="Zhao L."/>
            <person name="Xing Q."/>
            <person name="Dou J."/>
            <person name="Li Y."/>
            <person name="Mao J."/>
            <person name="Guo H."/>
            <person name="Dou H."/>
            <person name="Li T."/>
            <person name="Mu C."/>
            <person name="Jiang W."/>
            <person name="Fu Q."/>
            <person name="Fu X."/>
            <person name="Miao Y."/>
            <person name="Liu J."/>
            <person name="Yu Q."/>
            <person name="Li R."/>
            <person name="Liao H."/>
            <person name="Li X."/>
            <person name="Kong Y."/>
            <person name="Jiang Z."/>
            <person name="Chourrout D."/>
            <person name="Li R."/>
            <person name="Bao Z."/>
        </authorList>
    </citation>
    <scope>NUCLEOTIDE SEQUENCE [LARGE SCALE GENOMIC DNA]</scope>
    <source>
        <strain evidence="8 9">PY_sf001</strain>
    </source>
</reference>
<dbReference type="PROSITE" id="PS51162">
    <property type="entry name" value="THYROGLOBULIN_1_2"/>
    <property type="match status" value="1"/>
</dbReference>
<dbReference type="GO" id="GO:0007160">
    <property type="term" value="P:cell-matrix adhesion"/>
    <property type="evidence" value="ECO:0007669"/>
    <property type="project" value="TreeGrafter"/>
</dbReference>
<dbReference type="InterPro" id="IPR051950">
    <property type="entry name" value="Dev_reg/Prot_inhib"/>
</dbReference>
<evidence type="ECO:0000256" key="5">
    <source>
        <dbReference type="PROSITE-ProRule" id="PRU00500"/>
    </source>
</evidence>
<keyword evidence="3" id="KW-0677">Repeat</keyword>
<dbReference type="Gene3D" id="4.10.800.10">
    <property type="entry name" value="Thyroglobulin type-1"/>
    <property type="match status" value="2"/>
</dbReference>
<proteinExistence type="predicted"/>
<comment type="subcellular location">
    <subcellularLocation>
        <location evidence="1">Secreted</location>
    </subcellularLocation>
</comment>
<dbReference type="PANTHER" id="PTHR12352">
    <property type="entry name" value="SECRETED MODULAR CALCIUM-BINDING PROTEIN"/>
    <property type="match status" value="1"/>
</dbReference>
<dbReference type="InterPro" id="IPR000716">
    <property type="entry name" value="Thyroglobulin_1"/>
</dbReference>
<evidence type="ECO:0000256" key="2">
    <source>
        <dbReference type="ARBA" id="ARBA00022525"/>
    </source>
</evidence>
<evidence type="ECO:0000313" key="8">
    <source>
        <dbReference type="EMBL" id="OWF50022.1"/>
    </source>
</evidence>
<dbReference type="GO" id="GO:0005615">
    <property type="term" value="C:extracellular space"/>
    <property type="evidence" value="ECO:0007669"/>
    <property type="project" value="TreeGrafter"/>
</dbReference>
<evidence type="ECO:0000256" key="1">
    <source>
        <dbReference type="ARBA" id="ARBA00004613"/>
    </source>
</evidence>
<dbReference type="Pfam" id="PF00086">
    <property type="entry name" value="Thyroglobulin_1"/>
    <property type="match status" value="2"/>
</dbReference>
<evidence type="ECO:0000256" key="6">
    <source>
        <dbReference type="SAM" id="SignalP"/>
    </source>
</evidence>
<feature type="chain" id="PRO_5013278854" evidence="6">
    <location>
        <begin position="18"/>
        <end position="176"/>
    </location>
</feature>
<keyword evidence="2" id="KW-0964">Secreted</keyword>
<dbReference type="GO" id="GO:0005604">
    <property type="term" value="C:basement membrane"/>
    <property type="evidence" value="ECO:0007669"/>
    <property type="project" value="TreeGrafter"/>
</dbReference>
<sequence length="176" mass="19189">MKGIIIALLVIATAIYADETDSGTDAPTDVTDPPEPVEATQACQREYDYIEELENQVWEETGVRPSATTKPQCLEDGTYAPRQCMYGHCRCVAADGTILTKQDFSEAEGVDTDCSCARAQHEYSGRNIRGKLFRCTAIGSYDPIQCTGSVCFCADVRGQQLGEETVNIGLIETLNC</sequence>
<evidence type="ECO:0000256" key="4">
    <source>
        <dbReference type="ARBA" id="ARBA00023157"/>
    </source>
</evidence>
<dbReference type="InterPro" id="IPR036857">
    <property type="entry name" value="Thyroglobulin_1_sf"/>
</dbReference>
<evidence type="ECO:0000256" key="3">
    <source>
        <dbReference type="ARBA" id="ARBA00022737"/>
    </source>
</evidence>
<organism evidence="8 9">
    <name type="scientific">Mizuhopecten yessoensis</name>
    <name type="common">Japanese scallop</name>
    <name type="synonym">Patinopecten yessoensis</name>
    <dbReference type="NCBI Taxonomy" id="6573"/>
    <lineage>
        <taxon>Eukaryota</taxon>
        <taxon>Metazoa</taxon>
        <taxon>Spiralia</taxon>
        <taxon>Lophotrochozoa</taxon>
        <taxon>Mollusca</taxon>
        <taxon>Bivalvia</taxon>
        <taxon>Autobranchia</taxon>
        <taxon>Pteriomorphia</taxon>
        <taxon>Pectinida</taxon>
        <taxon>Pectinoidea</taxon>
        <taxon>Pectinidae</taxon>
        <taxon>Mizuhopecten</taxon>
    </lineage>
</organism>
<dbReference type="SUPFAM" id="SSF57610">
    <property type="entry name" value="Thyroglobulin type-1 domain"/>
    <property type="match status" value="2"/>
</dbReference>
<accession>A0A210QMR5</accession>
<gene>
    <name evidence="8" type="ORF">KP79_PYT03544</name>
</gene>
<feature type="signal peptide" evidence="6">
    <location>
        <begin position="1"/>
        <end position="17"/>
    </location>
</feature>
<keyword evidence="4" id="KW-1015">Disulfide bond</keyword>
<comment type="caution">
    <text evidence="8">The sequence shown here is derived from an EMBL/GenBank/DDBJ whole genome shotgun (WGS) entry which is preliminary data.</text>
</comment>
<name>A0A210QMR5_MIZYE</name>
<comment type="caution">
    <text evidence="5">Lacks conserved residue(s) required for the propagation of feature annotation.</text>
</comment>
<evidence type="ECO:0000313" key="9">
    <source>
        <dbReference type="Proteomes" id="UP000242188"/>
    </source>
</evidence>
<evidence type="ECO:0000259" key="7">
    <source>
        <dbReference type="PROSITE" id="PS51162"/>
    </source>
</evidence>
<dbReference type="Proteomes" id="UP000242188">
    <property type="component" value="Unassembled WGS sequence"/>
</dbReference>
<protein>
    <submittedName>
        <fullName evidence="8">Thyroglobulin</fullName>
    </submittedName>
</protein>
<dbReference type="AlphaFoldDB" id="A0A210QMR5"/>
<dbReference type="EMBL" id="NEDP02002780">
    <property type="protein sequence ID" value="OWF50022.1"/>
    <property type="molecule type" value="Genomic_DNA"/>
</dbReference>
<keyword evidence="6" id="KW-0732">Signal</keyword>
<feature type="domain" description="Thyroglobulin type-1" evidence="7">
    <location>
        <begin position="40"/>
        <end position="114"/>
    </location>
</feature>